<dbReference type="VEuPathDB" id="FungiDB:FVEG_15218"/>
<dbReference type="EMBL" id="CM000582">
    <property type="protein sequence ID" value="EWG41048.1"/>
    <property type="molecule type" value="Genomic_DNA"/>
</dbReference>
<reference evidence="1 2" key="1">
    <citation type="journal article" date="2010" name="Nature">
        <title>Comparative genomics reveals mobile pathogenicity chromosomes in Fusarium.</title>
        <authorList>
            <person name="Ma L.J."/>
            <person name="van der Does H.C."/>
            <person name="Borkovich K.A."/>
            <person name="Coleman J.J."/>
            <person name="Daboussi M.J."/>
            <person name="Di Pietro A."/>
            <person name="Dufresne M."/>
            <person name="Freitag M."/>
            <person name="Grabherr M."/>
            <person name="Henrissat B."/>
            <person name="Houterman P.M."/>
            <person name="Kang S."/>
            <person name="Shim W.B."/>
            <person name="Woloshuk C."/>
            <person name="Xie X."/>
            <person name="Xu J.R."/>
            <person name="Antoniw J."/>
            <person name="Baker S.E."/>
            <person name="Bluhm B.H."/>
            <person name="Breakspear A."/>
            <person name="Brown D.W."/>
            <person name="Butchko R.A."/>
            <person name="Chapman S."/>
            <person name="Coulson R."/>
            <person name="Coutinho P.M."/>
            <person name="Danchin E.G."/>
            <person name="Diener A."/>
            <person name="Gale L.R."/>
            <person name="Gardiner D.M."/>
            <person name="Goff S."/>
            <person name="Hammond-Kosack K.E."/>
            <person name="Hilburn K."/>
            <person name="Hua-Van A."/>
            <person name="Jonkers W."/>
            <person name="Kazan K."/>
            <person name="Kodira C.D."/>
            <person name="Koehrsen M."/>
            <person name="Kumar L."/>
            <person name="Lee Y.H."/>
            <person name="Li L."/>
            <person name="Manners J.M."/>
            <person name="Miranda-Saavedra D."/>
            <person name="Mukherjee M."/>
            <person name="Park G."/>
            <person name="Park J."/>
            <person name="Park S.Y."/>
            <person name="Proctor R.H."/>
            <person name="Regev A."/>
            <person name="Ruiz-Roldan M.C."/>
            <person name="Sain D."/>
            <person name="Sakthikumar S."/>
            <person name="Sykes S."/>
            <person name="Schwartz D.C."/>
            <person name="Turgeon B.G."/>
            <person name="Wapinski I."/>
            <person name="Yoder O."/>
            <person name="Young S."/>
            <person name="Zeng Q."/>
            <person name="Zhou S."/>
            <person name="Galagan J."/>
            <person name="Cuomo C.A."/>
            <person name="Kistler H.C."/>
            <person name="Rep M."/>
        </authorList>
    </citation>
    <scope>NUCLEOTIDE SEQUENCE [LARGE SCALE GENOMIC DNA]</scope>
    <source>
        <strain evidence="2">M3125 / FGSC 7600</strain>
    </source>
</reference>
<evidence type="ECO:0000313" key="2">
    <source>
        <dbReference type="Proteomes" id="UP000009096"/>
    </source>
</evidence>
<dbReference type="RefSeq" id="XP_018747239.1">
    <property type="nucleotide sequence ID" value="XM_018904341.1"/>
</dbReference>
<dbReference type="AlphaFoldDB" id="W7LNS7"/>
<name>W7LNS7_GIBM7</name>
<sequence>MNCFRRAMGWRRLDLMRVFPRVLDIPGPRHISKKSVEMAAPRLDRLPMELIEMVRSYCPDASFWNRLQLLYLQGFVSLGRPVIERNLSCITRWERGDTLPVEGEPLGDSEYLLISLDPDGICKIQRLPKPKHPRPNHGPLVKLRKNVLANNQDLESVKAYF</sequence>
<dbReference type="GeneID" id="30072094"/>
<dbReference type="OrthoDB" id="4763081at2759"/>
<protein>
    <submittedName>
        <fullName evidence="1">Uncharacterized protein</fullName>
    </submittedName>
</protein>
<keyword evidence="2" id="KW-1185">Reference proteome</keyword>
<dbReference type="KEGG" id="fvr:FVEG_15218"/>
<dbReference type="Proteomes" id="UP000009096">
    <property type="component" value="Chromosome 5"/>
</dbReference>
<accession>W7LNS7</accession>
<dbReference type="EMBL" id="DS022244">
    <property type="protein sequence ID" value="EWG41048.1"/>
    <property type="molecule type" value="Genomic_DNA"/>
</dbReference>
<evidence type="ECO:0000313" key="1">
    <source>
        <dbReference type="EMBL" id="EWG41048.1"/>
    </source>
</evidence>
<proteinExistence type="predicted"/>
<organism evidence="1 2">
    <name type="scientific">Gibberella moniliformis (strain M3125 / FGSC 7600)</name>
    <name type="common">Maize ear and stalk rot fungus</name>
    <name type="synonym">Fusarium verticillioides</name>
    <dbReference type="NCBI Taxonomy" id="334819"/>
    <lineage>
        <taxon>Eukaryota</taxon>
        <taxon>Fungi</taxon>
        <taxon>Dikarya</taxon>
        <taxon>Ascomycota</taxon>
        <taxon>Pezizomycotina</taxon>
        <taxon>Sordariomycetes</taxon>
        <taxon>Hypocreomycetidae</taxon>
        <taxon>Hypocreales</taxon>
        <taxon>Nectriaceae</taxon>
        <taxon>Fusarium</taxon>
        <taxon>Fusarium fujikuroi species complex</taxon>
    </lineage>
</organism>
<gene>
    <name evidence="1" type="ORF">FVEG_15218</name>
</gene>